<dbReference type="Proteomes" id="UP000886653">
    <property type="component" value="Unassembled WGS sequence"/>
</dbReference>
<evidence type="ECO:0000256" key="1">
    <source>
        <dbReference type="ARBA" id="ARBA00004123"/>
    </source>
</evidence>
<evidence type="ECO:0000256" key="3">
    <source>
        <dbReference type="SAM" id="MobiDB-lite"/>
    </source>
</evidence>
<dbReference type="InterPro" id="IPR015943">
    <property type="entry name" value="WD40/YVTN_repeat-like_dom_sf"/>
</dbReference>
<dbReference type="Pfam" id="PF03178">
    <property type="entry name" value="CPSF_A"/>
    <property type="match status" value="1"/>
</dbReference>
<dbReference type="InterPro" id="IPR004871">
    <property type="entry name" value="RSE1/DDB1/CPSF1_C"/>
</dbReference>
<dbReference type="EMBL" id="MU167424">
    <property type="protein sequence ID" value="KAG0140711.1"/>
    <property type="molecule type" value="Genomic_DNA"/>
</dbReference>
<feature type="domain" description="RSE1/DDB1/CPSF1 first beta-propeller" evidence="5">
    <location>
        <begin position="47"/>
        <end position="460"/>
    </location>
</feature>
<reference evidence="7" key="1">
    <citation type="submission" date="2013-11" db="EMBL/GenBank/DDBJ databases">
        <title>Genome sequence of the fusiform rust pathogen reveals effectors for host alternation and coevolution with pine.</title>
        <authorList>
            <consortium name="DOE Joint Genome Institute"/>
            <person name="Smith K."/>
            <person name="Pendleton A."/>
            <person name="Kubisiak T."/>
            <person name="Anderson C."/>
            <person name="Salamov A."/>
            <person name="Aerts A."/>
            <person name="Riley R."/>
            <person name="Clum A."/>
            <person name="Lindquist E."/>
            <person name="Ence D."/>
            <person name="Campbell M."/>
            <person name="Kronenberg Z."/>
            <person name="Feau N."/>
            <person name="Dhillon B."/>
            <person name="Hamelin R."/>
            <person name="Burleigh J."/>
            <person name="Smith J."/>
            <person name="Yandell M."/>
            <person name="Nelson C."/>
            <person name="Grigoriev I."/>
            <person name="Davis J."/>
        </authorList>
    </citation>
    <scope>NUCLEOTIDE SEQUENCE</scope>
    <source>
        <strain evidence="7">G11</strain>
    </source>
</reference>
<evidence type="ECO:0000259" key="6">
    <source>
        <dbReference type="Pfam" id="PF23726"/>
    </source>
</evidence>
<dbReference type="Gene3D" id="2.130.10.10">
    <property type="entry name" value="YVTN repeat-like/Quinoprotein amine dehydrogenase"/>
    <property type="match status" value="3"/>
</dbReference>
<dbReference type="PANTHER" id="PTHR10644">
    <property type="entry name" value="DNA REPAIR/RNA PROCESSING CPSF FAMILY"/>
    <property type="match status" value="1"/>
</dbReference>
<comment type="subcellular location">
    <subcellularLocation>
        <location evidence="1">Nucleus</location>
    </subcellularLocation>
</comment>
<comment type="caution">
    <text evidence="7">The sequence shown here is derived from an EMBL/GenBank/DDBJ whole genome shotgun (WGS) entry which is preliminary data.</text>
</comment>
<dbReference type="Pfam" id="PF23726">
    <property type="entry name" value="Beta-prop_RSE1_2nd"/>
    <property type="match status" value="1"/>
</dbReference>
<dbReference type="GO" id="GO:0005634">
    <property type="term" value="C:nucleus"/>
    <property type="evidence" value="ECO:0007669"/>
    <property type="project" value="UniProtKB-SubCell"/>
</dbReference>
<proteinExistence type="predicted"/>
<gene>
    <name evidence="7" type="ORF">CROQUDRAFT_664844</name>
</gene>
<dbReference type="InterPro" id="IPR058543">
    <property type="entry name" value="Beta-prop_RSE1/DDB1/CPSF1_2nd"/>
</dbReference>
<evidence type="ECO:0000259" key="5">
    <source>
        <dbReference type="Pfam" id="PF10433"/>
    </source>
</evidence>
<accession>A0A9P6N6N9</accession>
<feature type="domain" description="RSE1/DDB1/CPSF1 second beta-propeller" evidence="6">
    <location>
        <begin position="627"/>
        <end position="985"/>
    </location>
</feature>
<name>A0A9P6N6N9_9BASI</name>
<dbReference type="OrthoDB" id="6109at2759"/>
<evidence type="ECO:0000313" key="7">
    <source>
        <dbReference type="EMBL" id="KAG0140711.1"/>
    </source>
</evidence>
<protein>
    <recommendedName>
        <fullName evidence="9">Cleavage/polyadenylation specificity factor A subunit C-terminal domain-containing protein</fullName>
    </recommendedName>
</protein>
<evidence type="ECO:0000259" key="4">
    <source>
        <dbReference type="Pfam" id="PF03178"/>
    </source>
</evidence>
<dbReference type="InterPro" id="IPR050358">
    <property type="entry name" value="RSE1/DDB1/CFT1"/>
</dbReference>
<dbReference type="Pfam" id="PF10433">
    <property type="entry name" value="Beta-prop_RSE1_1st"/>
    <property type="match status" value="1"/>
</dbReference>
<dbReference type="GO" id="GO:0003676">
    <property type="term" value="F:nucleic acid binding"/>
    <property type="evidence" value="ECO:0007669"/>
    <property type="project" value="InterPro"/>
</dbReference>
<evidence type="ECO:0000313" key="8">
    <source>
        <dbReference type="Proteomes" id="UP000886653"/>
    </source>
</evidence>
<evidence type="ECO:0008006" key="9">
    <source>
        <dbReference type="Google" id="ProtNLM"/>
    </source>
</evidence>
<feature type="compositionally biased region" description="Basic and acidic residues" evidence="3">
    <location>
        <begin position="807"/>
        <end position="816"/>
    </location>
</feature>
<feature type="region of interest" description="Disordered" evidence="3">
    <location>
        <begin position="790"/>
        <end position="816"/>
    </location>
</feature>
<keyword evidence="2" id="KW-0539">Nucleus</keyword>
<keyword evidence="8" id="KW-1185">Reference proteome</keyword>
<feature type="domain" description="RSE1/DDB1/CPSF1 C-terminal" evidence="4">
    <location>
        <begin position="1085"/>
        <end position="1411"/>
    </location>
</feature>
<sequence>MNAIHRQHLPPSGVQFSCQLSITPSTSSKPSHTRNPFIPSHHTIITNLIVARSTFLHLFEIRRTSPSDSNSSPDYQFFHVCEHKLHGIVTGLQRVSTLDSAEDGLDRLLVSFKDAKMTLMEWSTSLVDLVPVSLHTFEKLPQITQGDWPEIYDQLEVDPLSRCAILRLPQSTLAVLPFFQDHLDLDDLGPTAGPSKSSSADQRIQTFPYAPSFILDLNQHINNPNSNNKEISTTDNTQRTIRSPIALKFLPGFSEPTLAVLYHSQFTWAGRLENATDTSALVFLTLDLSSNHFTVIFQTDRLPYDAHALVACPKEVGGVLVVCADMLIHIDQSSKIVGISTNGWVRFTTELSVPRQESIDIVPGPVTDDDPVEVQSEPLLARLENSKVVFVRTDRALVFMTDGQVLSLCLHQDGRTLIKLELEKHPVRSVVPSTVTKLDDDCVFVGSMVSDSALLAIEEYDVRAPLPVHDETGEATGSAGTKETEMEIDLEEEDIYGVQDRSVSHATEPINSQQHHANHKASATNHHHFQAATNSTQKGISLRLCDSIRAHGPIRDFTMAPTGPYDDSLEMLGCTGSGDLGGLTLFYREMPLQKRRKLDSTSESMKITQLYCTPRPAPLDTQTSPTELVWVSVQDRTKIFSLTKTDDPMTGNTKETIAFLKTLASPTISASLFFDRCCLLQVTRTHLKLLSHGFEELQVVKPELDGAQIKRATIVEAYVLLEATDGLVLFYEGSAESKTISKVPLPELAKPISAATLISADLPSYSFSPIKSRRVGVAEPVQVDEVDQDGLHGVASQPMETDELDESEKTKDGLKTDDSKKKRTWLVVTDQAGDLHILALPQLTVVFKAKRIDDLPESLRQEEEEESFGGTRAEEVHSASGIEQIYSFFTGATAQRPHLSVELRSGAFAIYELAAAYERPSRIAECSDRQALVLTKVLAHQFEPEGGREMRPVTKEGIFRGVYVSGREPVWIVSTDQGASRLLNGRAGQHVAQTSRGGFVVCESGEKGETTVWEADIPDGLCVDGPVATRMVKSGRPFGRVVYDATMRTVVGASYLETVFANFNEEGHAMWEQEDESLIRPNSFRSSLELILPGTWITIDGHEFQQNEWVTSMKIVELDSKSRRCARREFVGVGTTCNRAEDLAARGGVYVFEVIEIIPESRHPERNRALRLRYHETTKACVTAVDGLNGYFVHTMGQKLYAKCFEQDERLLAVGFLDIRPYTTCLRILKNFIVLGDAVKGITLVAFQEEPYKLVELGHTYIDLKCSTVDLLVMENKLAIVATDLEGTIRIFEYCPTNIESQGGLKLLCRTEFRTASEMQSSMGFGKRLSSKDEPKVIGTLYAGLDGSISSLVPVKEAVFKRLQMVQTRLIRHIPHFAGLNPRGFRTIRNDLVSRAMNRGIVDGAVVEWFEKLRIAKQNEIGGLAGSDRETVLVNLSNLRGVW</sequence>
<organism evidence="7 8">
    <name type="scientific">Cronartium quercuum f. sp. fusiforme G11</name>
    <dbReference type="NCBI Taxonomy" id="708437"/>
    <lineage>
        <taxon>Eukaryota</taxon>
        <taxon>Fungi</taxon>
        <taxon>Dikarya</taxon>
        <taxon>Basidiomycota</taxon>
        <taxon>Pucciniomycotina</taxon>
        <taxon>Pucciniomycetes</taxon>
        <taxon>Pucciniales</taxon>
        <taxon>Coleosporiaceae</taxon>
        <taxon>Cronartium</taxon>
    </lineage>
</organism>
<evidence type="ECO:0000256" key="2">
    <source>
        <dbReference type="ARBA" id="ARBA00023242"/>
    </source>
</evidence>
<dbReference type="InterPro" id="IPR018846">
    <property type="entry name" value="Beta-prop_RSE1/DDB1/CPSF1_1st"/>
</dbReference>